<comment type="caution">
    <text evidence="1">The sequence shown here is derived from an EMBL/GenBank/DDBJ whole genome shotgun (WGS) entry which is preliminary data.</text>
</comment>
<evidence type="ECO:0000313" key="2">
    <source>
        <dbReference type="Proteomes" id="UP000294887"/>
    </source>
</evidence>
<evidence type="ECO:0000313" key="1">
    <source>
        <dbReference type="EMBL" id="TCJ89039.1"/>
    </source>
</evidence>
<keyword evidence="2" id="KW-1185">Reference proteome</keyword>
<protein>
    <submittedName>
        <fullName evidence="1">Uncharacterized protein</fullName>
    </submittedName>
</protein>
<dbReference type="AlphaFoldDB" id="A0A4R1F8L7"/>
<sequence length="40" mass="4538">MGVDIVSDKNDYMCVRTVDKSGSKIKQFFIHSLLLVLHSI</sequence>
<name>A0A4R1F8L7_9GAMM</name>
<proteinExistence type="predicted"/>
<gene>
    <name evidence="1" type="ORF">EV695_0900</name>
</gene>
<dbReference type="Proteomes" id="UP000294887">
    <property type="component" value="Unassembled WGS sequence"/>
</dbReference>
<dbReference type="EMBL" id="SMFQ01000002">
    <property type="protein sequence ID" value="TCJ89039.1"/>
    <property type="molecule type" value="Genomic_DNA"/>
</dbReference>
<accession>A0A4R1F8L7</accession>
<organism evidence="1 2">
    <name type="scientific">Cocleimonas flava</name>
    <dbReference type="NCBI Taxonomy" id="634765"/>
    <lineage>
        <taxon>Bacteria</taxon>
        <taxon>Pseudomonadati</taxon>
        <taxon>Pseudomonadota</taxon>
        <taxon>Gammaproteobacteria</taxon>
        <taxon>Thiotrichales</taxon>
        <taxon>Thiotrichaceae</taxon>
        <taxon>Cocleimonas</taxon>
    </lineage>
</organism>
<reference evidence="1 2" key="1">
    <citation type="submission" date="2019-03" db="EMBL/GenBank/DDBJ databases">
        <title>Genomic Encyclopedia of Type Strains, Phase IV (KMG-IV): sequencing the most valuable type-strain genomes for metagenomic binning, comparative biology and taxonomic classification.</title>
        <authorList>
            <person name="Goeker M."/>
        </authorList>
    </citation>
    <scope>NUCLEOTIDE SEQUENCE [LARGE SCALE GENOMIC DNA]</scope>
    <source>
        <strain evidence="1 2">DSM 24830</strain>
    </source>
</reference>